<keyword evidence="2" id="KW-1185">Reference proteome</keyword>
<comment type="caution">
    <text evidence="1">The sequence shown here is derived from an EMBL/GenBank/DDBJ whole genome shotgun (WGS) entry which is preliminary data.</text>
</comment>
<dbReference type="PANTHER" id="PTHR13061">
    <property type="entry name" value="DYNACTIN SUBUNIT P25"/>
    <property type="match status" value="1"/>
</dbReference>
<dbReference type="RefSeq" id="WP_075568621.1">
    <property type="nucleotide sequence ID" value="NZ_MSDO01000002.1"/>
</dbReference>
<sequence>MSVYAYFDAAPTLPDKARYWIAPGAHVIGQVELGEDVGIWFNVVIRGDNDRIVIGEGSNIQEGSMLHTDPGFVLRVGRGCTIGHHAILHGCTLGDNTLIGMGATVLNGAEIGNNCLVGANALVTEGKSFPDNSLIVGAPAKAVRTLDDKAVEGLKASAAHYVERWQAFARGLKRLDID</sequence>
<accession>A0A1Q8SWS0</accession>
<dbReference type="AlphaFoldDB" id="A0A1Q8SWS0"/>
<organism evidence="1 2">
    <name type="scientific">Salinicola socius</name>
    <dbReference type="NCBI Taxonomy" id="404433"/>
    <lineage>
        <taxon>Bacteria</taxon>
        <taxon>Pseudomonadati</taxon>
        <taxon>Pseudomonadota</taxon>
        <taxon>Gammaproteobacteria</taxon>
        <taxon>Oceanospirillales</taxon>
        <taxon>Halomonadaceae</taxon>
        <taxon>Salinicola</taxon>
    </lineage>
</organism>
<dbReference type="SUPFAM" id="SSF51161">
    <property type="entry name" value="Trimeric LpxA-like enzymes"/>
    <property type="match status" value="1"/>
</dbReference>
<dbReference type="Gene3D" id="2.160.10.10">
    <property type="entry name" value="Hexapeptide repeat proteins"/>
    <property type="match status" value="1"/>
</dbReference>
<dbReference type="InterPro" id="IPR011004">
    <property type="entry name" value="Trimer_LpxA-like_sf"/>
</dbReference>
<dbReference type="InterPro" id="IPR047324">
    <property type="entry name" value="LbH_gamma_CA-like"/>
</dbReference>
<evidence type="ECO:0000313" key="2">
    <source>
        <dbReference type="Proteomes" id="UP000186878"/>
    </source>
</evidence>
<dbReference type="CDD" id="cd04645">
    <property type="entry name" value="LbH_gamma_CA_like"/>
    <property type="match status" value="1"/>
</dbReference>
<dbReference type="PANTHER" id="PTHR13061:SF29">
    <property type="entry name" value="GAMMA CARBONIC ANHYDRASE-LIKE 1, MITOCHONDRIAL-RELATED"/>
    <property type="match status" value="1"/>
</dbReference>
<gene>
    <name evidence="1" type="ORF">BTW07_02800</name>
</gene>
<protein>
    <submittedName>
        <fullName evidence="1">Gamma carbonic anhydrase family protein</fullName>
    </submittedName>
</protein>
<dbReference type="OrthoDB" id="9803036at2"/>
<proteinExistence type="predicted"/>
<dbReference type="EMBL" id="MSDO01000002">
    <property type="protein sequence ID" value="OLO05879.1"/>
    <property type="molecule type" value="Genomic_DNA"/>
</dbReference>
<dbReference type="Proteomes" id="UP000186878">
    <property type="component" value="Unassembled WGS sequence"/>
</dbReference>
<dbReference type="STRING" id="404433.BTW07_02800"/>
<dbReference type="InterPro" id="IPR001451">
    <property type="entry name" value="Hexapep"/>
</dbReference>
<evidence type="ECO:0000313" key="1">
    <source>
        <dbReference type="EMBL" id="OLO05879.1"/>
    </source>
</evidence>
<dbReference type="InterPro" id="IPR050484">
    <property type="entry name" value="Transf_Hexapept/Carb_Anhydrase"/>
</dbReference>
<reference evidence="1 2" key="1">
    <citation type="submission" date="2016-12" db="EMBL/GenBank/DDBJ databases">
        <title>Draft genome sequences of strains Salinicola socius SMB35, Salinicola sp. MH3R3-1 and Chromohalobacter sp. SMB17 from the Verkhnekamsk potash mining region of Russia.</title>
        <authorList>
            <person name="Mavrodi D.V."/>
            <person name="Olsson B.E."/>
            <person name="Korsakova E.S."/>
            <person name="Pyankova A."/>
            <person name="Mavrodi O.V."/>
            <person name="Plotnikova E.G."/>
        </authorList>
    </citation>
    <scope>NUCLEOTIDE SEQUENCE [LARGE SCALE GENOMIC DNA]</scope>
    <source>
        <strain evidence="1 2">SMB35</strain>
    </source>
</reference>
<name>A0A1Q8SWS0_9GAMM</name>
<dbReference type="Pfam" id="PF00132">
    <property type="entry name" value="Hexapep"/>
    <property type="match status" value="1"/>
</dbReference>